<evidence type="ECO:0000313" key="3">
    <source>
        <dbReference type="EMBL" id="SFP12592.1"/>
    </source>
</evidence>
<dbReference type="SUPFAM" id="SSF46689">
    <property type="entry name" value="Homeodomain-like"/>
    <property type="match status" value="1"/>
</dbReference>
<dbReference type="OrthoDB" id="9792148at2"/>
<dbReference type="PANTHER" id="PTHR33744:SF15">
    <property type="entry name" value="CARBOHYDRATE DIACID REGULATOR"/>
    <property type="match status" value="1"/>
</dbReference>
<feature type="domain" description="PucR C-terminal helix-turn-helix" evidence="1">
    <location>
        <begin position="232"/>
        <end position="289"/>
    </location>
</feature>
<dbReference type="EMBL" id="FOXC01000006">
    <property type="protein sequence ID" value="SFP12592.1"/>
    <property type="molecule type" value="Genomic_DNA"/>
</dbReference>
<dbReference type="InterPro" id="IPR042070">
    <property type="entry name" value="PucR_C-HTH_sf"/>
</dbReference>
<evidence type="ECO:0000313" key="2">
    <source>
        <dbReference type="EMBL" id="GEM01254.1"/>
    </source>
</evidence>
<dbReference type="InterPro" id="IPR025736">
    <property type="entry name" value="PucR_C-HTH_dom"/>
</dbReference>
<dbReference type="RefSeq" id="WP_089830564.1">
    <property type="nucleotide sequence ID" value="NZ_BJWI01000007.1"/>
</dbReference>
<dbReference type="AlphaFoldDB" id="A0A1I5MSL9"/>
<name>A0A1I5MSL9_9BACI</name>
<dbReference type="Proteomes" id="UP000321547">
    <property type="component" value="Unassembled WGS sequence"/>
</dbReference>
<reference evidence="2 5" key="2">
    <citation type="submission" date="2019-07" db="EMBL/GenBank/DDBJ databases">
        <title>Whole genome shotgun sequence of Halolactibacillus halophilus NBRC 100868.</title>
        <authorList>
            <person name="Hosoyama A."/>
            <person name="Uohara A."/>
            <person name="Ohji S."/>
            <person name="Ichikawa N."/>
        </authorList>
    </citation>
    <scope>NUCLEOTIDE SEQUENCE [LARGE SCALE GENOMIC DNA]</scope>
    <source>
        <strain evidence="2 5">NBRC 100868</strain>
    </source>
</reference>
<evidence type="ECO:0000259" key="1">
    <source>
        <dbReference type="Pfam" id="PF13556"/>
    </source>
</evidence>
<reference evidence="3 4" key="1">
    <citation type="submission" date="2016-10" db="EMBL/GenBank/DDBJ databases">
        <authorList>
            <person name="de Groot N.N."/>
        </authorList>
    </citation>
    <scope>NUCLEOTIDE SEQUENCE [LARGE SCALE GENOMIC DNA]</scope>
    <source>
        <strain evidence="3 4">DSM 17073</strain>
    </source>
</reference>
<dbReference type="EMBL" id="BJWI01000007">
    <property type="protein sequence ID" value="GEM01254.1"/>
    <property type="molecule type" value="Genomic_DNA"/>
</dbReference>
<keyword evidence="5" id="KW-1185">Reference proteome</keyword>
<gene>
    <name evidence="2" type="primary">yxkF</name>
    <name evidence="2" type="ORF">HHA03_07860</name>
    <name evidence="3" type="ORF">SAMN05421839_10683</name>
</gene>
<dbReference type="Gene3D" id="1.10.10.2840">
    <property type="entry name" value="PucR C-terminal helix-turn-helix domain"/>
    <property type="match status" value="1"/>
</dbReference>
<dbReference type="InterPro" id="IPR009057">
    <property type="entry name" value="Homeodomain-like_sf"/>
</dbReference>
<dbReference type="InterPro" id="IPR051448">
    <property type="entry name" value="CdaR-like_regulators"/>
</dbReference>
<proteinExistence type="predicted"/>
<protein>
    <submittedName>
        <fullName evidence="3">PucR C-terminal helix-turn-helix domain-containing protein</fullName>
    </submittedName>
</protein>
<evidence type="ECO:0000313" key="4">
    <source>
        <dbReference type="Proteomes" id="UP000242243"/>
    </source>
</evidence>
<accession>A0A1I5MSL9</accession>
<dbReference type="Proteomes" id="UP000242243">
    <property type="component" value="Unassembled WGS sequence"/>
</dbReference>
<dbReference type="STRING" id="306540.SAMN05421839_10683"/>
<organism evidence="3 4">
    <name type="scientific">Halolactibacillus halophilus</name>
    <dbReference type="NCBI Taxonomy" id="306540"/>
    <lineage>
        <taxon>Bacteria</taxon>
        <taxon>Bacillati</taxon>
        <taxon>Bacillota</taxon>
        <taxon>Bacilli</taxon>
        <taxon>Bacillales</taxon>
        <taxon>Bacillaceae</taxon>
        <taxon>Halolactibacillus</taxon>
    </lineage>
</organism>
<evidence type="ECO:0000313" key="5">
    <source>
        <dbReference type="Proteomes" id="UP000321547"/>
    </source>
</evidence>
<dbReference type="PANTHER" id="PTHR33744">
    <property type="entry name" value="CARBOHYDRATE DIACID REGULATOR"/>
    <property type="match status" value="1"/>
</dbReference>
<dbReference type="Pfam" id="PF13556">
    <property type="entry name" value="HTH_30"/>
    <property type="match status" value="1"/>
</dbReference>
<sequence length="297" mass="35065">MIKRLKTLYPSLITEEESQSKGLYRWFMTPDNQLLGILEAEINEKEHDLLDLLLTPYLGAYPPVTEREQSWYDWIFEGTNFIHTAPKEYRFIYFTLSDAPDDPNDFREAVYGMYSYKPVILFSSQKHGVIIEEERPDEEDAITFFEMVEVFTSDFFIDVQFFIGPYLRDLNKAHDYHAWMDQQFHHIQHFNTKPVMTYVSAVPYLMTVMKDQKVLTFLIESILKSTIKDEELLHTIQTFLEANSNASLAAKEMYMHRNSLQYRIDKFVEKTEVDVKQFEGAIAVYLVLLLKRQIDLA</sequence>